<sequence length="398" mass="42637">MKFIQKPSARAAAALTTMTVLSFGLMACTPSSGGPANKPDGQAELELGISDDGYTLDKLIAAAKEEGPLVVSDSTGKITDMADAFTAKYGIKTTGVKQKAGEATEIAIREASASNIQTDVFILSDAPGAQHELIERGIASSWTPPDLAGSIDPEFQDPLVISTDVLVWGYNTELYPNGCPVDNLWALTDDDWTAHVVMEDPTLKSAILYWVNEMSVNHDDKMKQAYEDYFGESFASDEKTASAEWLKRLAKNKPLLVKSGSDSAESAGAPGQTEGFMGLLSTAKFRENEDSGYKLGLCTGIAPYSGIGYTKLGLIANGTKSPNAAKLFLHYAMTAEGIAPQVEDGKFSGNSDVPPAADEPSGILDVWDEVYIAERGMLDSDFDSLPEWSDFWITANHS</sequence>
<dbReference type="Pfam" id="PF13531">
    <property type="entry name" value="SBP_bac_11"/>
    <property type="match status" value="1"/>
</dbReference>
<dbReference type="PANTHER" id="PTHR30006">
    <property type="entry name" value="THIAMINE-BINDING PERIPLASMIC PROTEIN-RELATED"/>
    <property type="match status" value="1"/>
</dbReference>
<dbReference type="PANTHER" id="PTHR30006:SF2">
    <property type="entry name" value="ABC TRANSPORTER SUBSTRATE-BINDING PROTEIN"/>
    <property type="match status" value="1"/>
</dbReference>
<keyword evidence="1 2" id="KW-0732">Signal</keyword>
<reference evidence="4" key="1">
    <citation type="journal article" date="2019" name="Int. J. Syst. Evol. Microbiol.">
        <title>The Global Catalogue of Microorganisms (GCM) 10K type strain sequencing project: providing services to taxonomists for standard genome sequencing and annotation.</title>
        <authorList>
            <consortium name="The Broad Institute Genomics Platform"/>
            <consortium name="The Broad Institute Genome Sequencing Center for Infectious Disease"/>
            <person name="Wu L."/>
            <person name="Ma J."/>
        </authorList>
    </citation>
    <scope>NUCLEOTIDE SEQUENCE [LARGE SCALE GENOMIC DNA]</scope>
    <source>
        <strain evidence="4">NBRC 106310</strain>
    </source>
</reference>
<evidence type="ECO:0000313" key="4">
    <source>
        <dbReference type="Proteomes" id="UP001321543"/>
    </source>
</evidence>
<dbReference type="SUPFAM" id="SSF53850">
    <property type="entry name" value="Periplasmic binding protein-like II"/>
    <property type="match status" value="1"/>
</dbReference>
<evidence type="ECO:0000256" key="2">
    <source>
        <dbReference type="SAM" id="SignalP"/>
    </source>
</evidence>
<accession>A0ABN6X6L1</accession>
<dbReference type="EMBL" id="AP027728">
    <property type="protein sequence ID" value="BDZ40379.1"/>
    <property type="molecule type" value="Genomic_DNA"/>
</dbReference>
<dbReference type="Proteomes" id="UP001321543">
    <property type="component" value="Chromosome"/>
</dbReference>
<dbReference type="Gene3D" id="3.40.190.10">
    <property type="entry name" value="Periplasmic binding protein-like II"/>
    <property type="match status" value="2"/>
</dbReference>
<protein>
    <submittedName>
        <fullName evidence="3">ABC transporter substrate-binding protein</fullName>
    </submittedName>
</protein>
<dbReference type="PROSITE" id="PS51257">
    <property type="entry name" value="PROKAR_LIPOPROTEIN"/>
    <property type="match status" value="1"/>
</dbReference>
<feature type="chain" id="PRO_5046729739" evidence="2">
    <location>
        <begin position="28"/>
        <end position="398"/>
    </location>
</feature>
<gene>
    <name evidence="3" type="ORF">GCM10025863_29930</name>
</gene>
<evidence type="ECO:0000256" key="1">
    <source>
        <dbReference type="ARBA" id="ARBA00022729"/>
    </source>
</evidence>
<organism evidence="3 4">
    <name type="scientific">Microbacterium suwonense</name>
    <dbReference type="NCBI Taxonomy" id="683047"/>
    <lineage>
        <taxon>Bacteria</taxon>
        <taxon>Bacillati</taxon>
        <taxon>Actinomycetota</taxon>
        <taxon>Actinomycetes</taxon>
        <taxon>Micrococcales</taxon>
        <taxon>Microbacteriaceae</taxon>
        <taxon>Microbacterium</taxon>
    </lineage>
</organism>
<feature type="signal peptide" evidence="2">
    <location>
        <begin position="1"/>
        <end position="27"/>
    </location>
</feature>
<keyword evidence="4" id="KW-1185">Reference proteome</keyword>
<proteinExistence type="predicted"/>
<dbReference type="RefSeq" id="WP_286300903.1">
    <property type="nucleotide sequence ID" value="NZ_AP027728.1"/>
</dbReference>
<evidence type="ECO:0000313" key="3">
    <source>
        <dbReference type="EMBL" id="BDZ40379.1"/>
    </source>
</evidence>
<name>A0ABN6X6L1_9MICO</name>